<dbReference type="InterPro" id="IPR001633">
    <property type="entry name" value="EAL_dom"/>
</dbReference>
<dbReference type="InterPro" id="IPR035965">
    <property type="entry name" value="PAS-like_dom_sf"/>
</dbReference>
<dbReference type="Gene3D" id="3.20.20.450">
    <property type="entry name" value="EAL domain"/>
    <property type="match status" value="1"/>
</dbReference>
<evidence type="ECO:0000259" key="7">
    <source>
        <dbReference type="PROSITE" id="PS50887"/>
    </source>
</evidence>
<dbReference type="Gene3D" id="3.30.70.270">
    <property type="match status" value="1"/>
</dbReference>
<dbReference type="EMBL" id="JACHVX010000003">
    <property type="protein sequence ID" value="MBB2923137.1"/>
    <property type="molecule type" value="Genomic_DNA"/>
</dbReference>
<dbReference type="InterPro" id="IPR042240">
    <property type="entry name" value="CHASE_sf"/>
</dbReference>
<dbReference type="SUPFAM" id="SSF55073">
    <property type="entry name" value="Nucleotide cyclase"/>
    <property type="match status" value="1"/>
</dbReference>
<proteinExistence type="predicted"/>
<evidence type="ECO:0000313" key="8">
    <source>
        <dbReference type="EMBL" id="MBB2923137.1"/>
    </source>
</evidence>
<dbReference type="NCBIfam" id="TIGR00254">
    <property type="entry name" value="GGDEF"/>
    <property type="match status" value="1"/>
</dbReference>
<reference evidence="8 9" key="1">
    <citation type="submission" date="2020-08" db="EMBL/GenBank/DDBJ databases">
        <title>The Agave Microbiome: Exploring the role of microbial communities in plant adaptations to desert environments.</title>
        <authorList>
            <person name="Partida-Martinez L.P."/>
        </authorList>
    </citation>
    <scope>NUCLEOTIDE SEQUENCE [LARGE SCALE GENOMIC DNA]</scope>
    <source>
        <strain evidence="8 9">RAS26</strain>
    </source>
</reference>
<reference evidence="8 9" key="2">
    <citation type="submission" date="2020-08" db="EMBL/GenBank/DDBJ databases">
        <authorList>
            <person name="Partida-Martinez L."/>
            <person name="Huntemann M."/>
            <person name="Clum A."/>
            <person name="Wang J."/>
            <person name="Palaniappan K."/>
            <person name="Ritter S."/>
            <person name="Chen I.-M."/>
            <person name="Stamatis D."/>
            <person name="Reddy T."/>
            <person name="O'Malley R."/>
            <person name="Daum C."/>
            <person name="Shapiro N."/>
            <person name="Ivanova N."/>
            <person name="Kyrpides N."/>
            <person name="Woyke T."/>
        </authorList>
    </citation>
    <scope>NUCLEOTIDE SEQUENCE [LARGE SCALE GENOMIC DNA]</scope>
    <source>
        <strain evidence="8 9">RAS26</strain>
    </source>
</reference>
<evidence type="ECO:0000256" key="5">
    <source>
        <dbReference type="SAM" id="Phobius"/>
    </source>
</evidence>
<keyword evidence="2 5" id="KW-0812">Transmembrane</keyword>
<feature type="transmembrane region" description="Helical" evidence="5">
    <location>
        <begin position="309"/>
        <end position="331"/>
    </location>
</feature>
<dbReference type="PROSITE" id="PS50883">
    <property type="entry name" value="EAL"/>
    <property type="match status" value="1"/>
</dbReference>
<dbReference type="SMART" id="SM00267">
    <property type="entry name" value="GGDEF"/>
    <property type="match status" value="1"/>
</dbReference>
<evidence type="ECO:0000313" key="9">
    <source>
        <dbReference type="Proteomes" id="UP000518206"/>
    </source>
</evidence>
<dbReference type="GO" id="GO:0007165">
    <property type="term" value="P:signal transduction"/>
    <property type="evidence" value="ECO:0007669"/>
    <property type="project" value="UniProtKB-ARBA"/>
</dbReference>
<dbReference type="PROSITE" id="PS50887">
    <property type="entry name" value="GGDEF"/>
    <property type="match status" value="1"/>
</dbReference>
<dbReference type="Gene3D" id="3.30.450.20">
    <property type="entry name" value="PAS domain"/>
    <property type="match status" value="1"/>
</dbReference>
<dbReference type="Gene3D" id="3.30.450.350">
    <property type="entry name" value="CHASE domain"/>
    <property type="match status" value="1"/>
</dbReference>
<gene>
    <name evidence="8" type="ORF">FHR80_002062</name>
</gene>
<dbReference type="InterPro" id="IPR043128">
    <property type="entry name" value="Rev_trsase/Diguanyl_cyclase"/>
</dbReference>
<accession>A0A7W4YBV0</accession>
<dbReference type="CDD" id="cd01949">
    <property type="entry name" value="GGDEF"/>
    <property type="match status" value="1"/>
</dbReference>
<dbReference type="SUPFAM" id="SSF141868">
    <property type="entry name" value="EAL domain-like"/>
    <property type="match status" value="1"/>
</dbReference>
<dbReference type="AlphaFoldDB" id="A0A7W4YBV0"/>
<keyword evidence="4 5" id="KW-0472">Membrane</keyword>
<comment type="subcellular location">
    <subcellularLocation>
        <location evidence="1">Membrane</location>
    </subcellularLocation>
</comment>
<feature type="domain" description="GGDEF" evidence="7">
    <location>
        <begin position="523"/>
        <end position="655"/>
    </location>
</feature>
<organism evidence="8 9">
    <name type="scientific">Cellulomonas cellasea</name>
    <dbReference type="NCBI Taxonomy" id="43670"/>
    <lineage>
        <taxon>Bacteria</taxon>
        <taxon>Bacillati</taxon>
        <taxon>Actinomycetota</taxon>
        <taxon>Actinomycetes</taxon>
        <taxon>Micrococcales</taxon>
        <taxon>Cellulomonadaceae</taxon>
        <taxon>Cellulomonas</taxon>
    </lineage>
</organism>
<name>A0A7W4YBV0_9CELL</name>
<dbReference type="Proteomes" id="UP000518206">
    <property type="component" value="Unassembled WGS sequence"/>
</dbReference>
<dbReference type="CDD" id="cd01948">
    <property type="entry name" value="EAL"/>
    <property type="match status" value="1"/>
</dbReference>
<evidence type="ECO:0000259" key="6">
    <source>
        <dbReference type="PROSITE" id="PS50883"/>
    </source>
</evidence>
<dbReference type="PANTHER" id="PTHR44757">
    <property type="entry name" value="DIGUANYLATE CYCLASE DGCP"/>
    <property type="match status" value="1"/>
</dbReference>
<dbReference type="GO" id="GO:0016020">
    <property type="term" value="C:membrane"/>
    <property type="evidence" value="ECO:0007669"/>
    <property type="project" value="UniProtKB-SubCell"/>
</dbReference>
<keyword evidence="3 5" id="KW-1133">Transmembrane helix</keyword>
<dbReference type="InterPro" id="IPR052155">
    <property type="entry name" value="Biofilm_reg_signaling"/>
</dbReference>
<dbReference type="InterPro" id="IPR029787">
    <property type="entry name" value="Nucleotide_cyclase"/>
</dbReference>
<dbReference type="Pfam" id="PF00990">
    <property type="entry name" value="GGDEF"/>
    <property type="match status" value="1"/>
</dbReference>
<sequence length="934" mass="98296">MGSDVPTRPGRRRMHWAAAIAVPVGVALSIASAALDEHRLRDHERVEVASELAIASTALPTRLDVQRGIALAATLVGPPDAPAGPDVWQRRVQALDVQDRSVATRAVLWVGPGTADDRATGAVPLDVDPLDLPDTAAPAAGARAGASGAGAVVRQFASYGSSVLLDGVGVDEVGRALAAARDSGEARLSAPYWSSATGRGAAEAAVAVPVYGDGEEPPGTVDARRTRLTGWTVVTFRIDSFLGECMRHLHPGVAVDVVDDELGLELATFSTSGPVAEPGAQPTDATAVDVDLLDRTWTLTGSSTRVAPWVSLPVLAAGLVITALAALVLVVQADAERRAVATAEARTQDLRRRTRELETITSSTPDALARVSSDGRLLFANQALLDVVPLPADWPGRPVAELGTHHTLLAAVADLAAQVTGGGAEPAGAAGAERGAGRVAGAAAGSRTASVDVGPLFYELRAVPERPLDDGVESVLVAAREMTRRRDAERRLGHAAMHDPLTGLANRVLVRERAEWMLGTRGRGVAVLLLDLDRFKLVNDSYGHGLGDELLVLAAQRAEQLSPRGGTVGRLGGDEFVIVVPDTSRARTEELARSVVEAFDEPFVLHDEEFTVGCSLGVVHSGDRAQNWDELLRLADVAMYRAKAAGGACFRWFEEGLGDTARQRLQLAADLRRAAGSDELGVAYQPEVDLRTGQAIAVEALMRWSTPTRGNVPPCEFIPVAEETGLIVGLGRWIMRDAVVAVAEHNRRTGSDVRMWVNVSARQLTGLDVAAGIVDLLRELDVPTRWLGIEVTESVLADDERVLPTLVALRDAGIGVAVDDFGTGYSSFARLRDYPVTLLKIDRAFVQGLADPSPEAAERAAHIVRAVVAVGRALGADVVAEGVEDVELLRHVRTLGCDLAQGYVFGRPGTLAGAMSADGHAGQASGHEAPAGVR</sequence>
<dbReference type="SMART" id="SM00052">
    <property type="entry name" value="EAL"/>
    <property type="match status" value="1"/>
</dbReference>
<evidence type="ECO:0000256" key="1">
    <source>
        <dbReference type="ARBA" id="ARBA00004370"/>
    </source>
</evidence>
<dbReference type="Pfam" id="PF00563">
    <property type="entry name" value="EAL"/>
    <property type="match status" value="1"/>
</dbReference>
<dbReference type="Pfam" id="PF03924">
    <property type="entry name" value="CHASE"/>
    <property type="match status" value="1"/>
</dbReference>
<evidence type="ECO:0000256" key="3">
    <source>
        <dbReference type="ARBA" id="ARBA00022989"/>
    </source>
</evidence>
<dbReference type="GO" id="GO:0003824">
    <property type="term" value="F:catalytic activity"/>
    <property type="evidence" value="ECO:0007669"/>
    <property type="project" value="UniProtKB-ARBA"/>
</dbReference>
<dbReference type="RefSeq" id="WP_183296022.1">
    <property type="nucleotide sequence ID" value="NZ_JACHVX010000003.1"/>
</dbReference>
<evidence type="ECO:0000256" key="2">
    <source>
        <dbReference type="ARBA" id="ARBA00022692"/>
    </source>
</evidence>
<evidence type="ECO:0000256" key="4">
    <source>
        <dbReference type="ARBA" id="ARBA00023136"/>
    </source>
</evidence>
<dbReference type="InterPro" id="IPR006189">
    <property type="entry name" value="CHASE_dom"/>
</dbReference>
<comment type="caution">
    <text evidence="8">The sequence shown here is derived from an EMBL/GenBank/DDBJ whole genome shotgun (WGS) entry which is preliminary data.</text>
</comment>
<dbReference type="InterPro" id="IPR000160">
    <property type="entry name" value="GGDEF_dom"/>
</dbReference>
<feature type="domain" description="EAL" evidence="6">
    <location>
        <begin position="664"/>
        <end position="922"/>
    </location>
</feature>
<dbReference type="PANTHER" id="PTHR44757:SF2">
    <property type="entry name" value="BIOFILM ARCHITECTURE MAINTENANCE PROTEIN MBAA"/>
    <property type="match status" value="1"/>
</dbReference>
<protein>
    <submittedName>
        <fullName evidence="8">Diguanylate cyclase (GGDEF)-like protein</fullName>
    </submittedName>
</protein>
<dbReference type="SUPFAM" id="SSF55785">
    <property type="entry name" value="PYP-like sensor domain (PAS domain)"/>
    <property type="match status" value="1"/>
</dbReference>
<dbReference type="InterPro" id="IPR035919">
    <property type="entry name" value="EAL_sf"/>
</dbReference>